<evidence type="ECO:0000256" key="1">
    <source>
        <dbReference type="ARBA" id="ARBA00009437"/>
    </source>
</evidence>
<keyword evidence="7" id="KW-1185">Reference proteome</keyword>
<gene>
    <name evidence="6" type="ORF">IT775_17805</name>
</gene>
<dbReference type="InterPro" id="IPR000847">
    <property type="entry name" value="LysR_HTH_N"/>
</dbReference>
<dbReference type="InterPro" id="IPR036388">
    <property type="entry name" value="WH-like_DNA-bd_sf"/>
</dbReference>
<dbReference type="Pfam" id="PF03466">
    <property type="entry name" value="LysR_substrate"/>
    <property type="match status" value="1"/>
</dbReference>
<accession>A0ABS5HVH7</accession>
<dbReference type="Pfam" id="PF00126">
    <property type="entry name" value="HTH_1"/>
    <property type="match status" value="1"/>
</dbReference>
<comment type="similarity">
    <text evidence="1">Belongs to the LysR transcriptional regulatory family.</text>
</comment>
<dbReference type="InterPro" id="IPR005119">
    <property type="entry name" value="LysR_subst-bd"/>
</dbReference>
<protein>
    <submittedName>
        <fullName evidence="6">LysR family transcriptional regulator</fullName>
    </submittedName>
</protein>
<dbReference type="PANTHER" id="PTHR30419">
    <property type="entry name" value="HTH-TYPE TRANSCRIPTIONAL REGULATOR YBHD"/>
    <property type="match status" value="1"/>
</dbReference>
<organism evidence="6 7">
    <name type="scientific">Thalassovita aquimarina</name>
    <dbReference type="NCBI Taxonomy" id="2785917"/>
    <lineage>
        <taxon>Bacteria</taxon>
        <taxon>Pseudomonadati</taxon>
        <taxon>Pseudomonadota</taxon>
        <taxon>Alphaproteobacteria</taxon>
        <taxon>Rhodobacterales</taxon>
        <taxon>Roseobacteraceae</taxon>
        <taxon>Thalassovita</taxon>
    </lineage>
</organism>
<dbReference type="Gene3D" id="3.40.190.290">
    <property type="match status" value="1"/>
</dbReference>
<evidence type="ECO:0000256" key="4">
    <source>
        <dbReference type="ARBA" id="ARBA00023163"/>
    </source>
</evidence>
<keyword evidence="4" id="KW-0804">Transcription</keyword>
<reference evidence="6 7" key="1">
    <citation type="journal article" date="2021" name="Arch. Microbiol.">
        <title>Thalassobius aquimarinus sp. nov., isolated from the Sea of Japan seashore.</title>
        <authorList>
            <person name="Kurilenko V.V."/>
            <person name="Romanenko L.A."/>
            <person name="Chernysheva N.Y."/>
            <person name="Velansky P.V."/>
            <person name="Tekutyeva L.A."/>
            <person name="Isaeva M.P."/>
            <person name="Mikhailov V.V."/>
        </authorList>
    </citation>
    <scope>NUCLEOTIDE SEQUENCE [LARGE SCALE GENOMIC DNA]</scope>
    <source>
        <strain evidence="6 7">KMM 8518</strain>
    </source>
</reference>
<dbReference type="SUPFAM" id="SSF46785">
    <property type="entry name" value="Winged helix' DNA-binding domain"/>
    <property type="match status" value="1"/>
</dbReference>
<comment type="caution">
    <text evidence="6">The sequence shown here is derived from an EMBL/GenBank/DDBJ whole genome shotgun (WGS) entry which is preliminary data.</text>
</comment>
<evidence type="ECO:0000313" key="6">
    <source>
        <dbReference type="EMBL" id="MBR9652977.1"/>
    </source>
</evidence>
<keyword evidence="3" id="KW-0238">DNA-binding</keyword>
<keyword evidence="2" id="KW-0805">Transcription regulation</keyword>
<dbReference type="InterPro" id="IPR036390">
    <property type="entry name" value="WH_DNA-bd_sf"/>
</dbReference>
<proteinExistence type="inferred from homology"/>
<dbReference type="PROSITE" id="PS50931">
    <property type="entry name" value="HTH_LYSR"/>
    <property type="match status" value="1"/>
</dbReference>
<dbReference type="RefSeq" id="WP_212702601.1">
    <property type="nucleotide sequence ID" value="NZ_JADMKU010000021.1"/>
</dbReference>
<dbReference type="PRINTS" id="PR00039">
    <property type="entry name" value="HTHLYSR"/>
</dbReference>
<evidence type="ECO:0000313" key="7">
    <source>
        <dbReference type="Proteomes" id="UP001195941"/>
    </source>
</evidence>
<dbReference type="Gene3D" id="1.10.10.10">
    <property type="entry name" value="Winged helix-like DNA-binding domain superfamily/Winged helix DNA-binding domain"/>
    <property type="match status" value="1"/>
</dbReference>
<sequence length="296" mass="32452">MERLSSSQIRVFNEIASQGSFSGAARALGVSQPAVTAHIRTIEKAFDVRLFERSGAGVRLTFIGRRLYQHTAPLRDTEREAAEILSRAHTLEIGELSIASGSPVPAMQLVSRFRQSYPGIKLKLIFGDWQLVVNAVRDRKADLGLLTDAPVSDDIVRKPFAHQRIVALVPQSHPLADRKVVSLRDLVAESVLFRTGNSQTQRAVSQALKTHGLSIEPLFVLEAREAIYEACVQGVGIGFMFDAASTRQDGVVRIPVKELPDTHSEDVFCLASQRNLRATDAFFSMVETDIGGGFPS</sequence>
<evidence type="ECO:0000256" key="3">
    <source>
        <dbReference type="ARBA" id="ARBA00023125"/>
    </source>
</evidence>
<evidence type="ECO:0000256" key="2">
    <source>
        <dbReference type="ARBA" id="ARBA00023015"/>
    </source>
</evidence>
<dbReference type="EMBL" id="JADMKU010000021">
    <property type="protein sequence ID" value="MBR9652977.1"/>
    <property type="molecule type" value="Genomic_DNA"/>
</dbReference>
<evidence type="ECO:0000259" key="5">
    <source>
        <dbReference type="PROSITE" id="PS50931"/>
    </source>
</evidence>
<dbReference type="PANTHER" id="PTHR30419:SF30">
    <property type="entry name" value="LYSR FAMILY TRANSCRIPTIONAL REGULATOR"/>
    <property type="match status" value="1"/>
</dbReference>
<name>A0ABS5HVH7_9RHOB</name>
<dbReference type="InterPro" id="IPR050950">
    <property type="entry name" value="HTH-type_LysR_regulators"/>
</dbReference>
<dbReference type="CDD" id="cd05466">
    <property type="entry name" value="PBP2_LTTR_substrate"/>
    <property type="match status" value="1"/>
</dbReference>
<dbReference type="Proteomes" id="UP001195941">
    <property type="component" value="Unassembled WGS sequence"/>
</dbReference>
<dbReference type="SUPFAM" id="SSF53850">
    <property type="entry name" value="Periplasmic binding protein-like II"/>
    <property type="match status" value="1"/>
</dbReference>
<feature type="domain" description="HTH lysR-type" evidence="5">
    <location>
        <begin position="4"/>
        <end position="61"/>
    </location>
</feature>